<dbReference type="Proteomes" id="UP001392437">
    <property type="component" value="Unassembled WGS sequence"/>
</dbReference>
<keyword evidence="2" id="KW-0732">Signal</keyword>
<accession>A0AAW0RAG1</accession>
<evidence type="ECO:0000313" key="4">
    <source>
        <dbReference type="Proteomes" id="UP001392437"/>
    </source>
</evidence>
<feature type="region of interest" description="Disordered" evidence="1">
    <location>
        <begin position="339"/>
        <end position="367"/>
    </location>
</feature>
<feature type="chain" id="PRO_5043866841" evidence="2">
    <location>
        <begin position="17"/>
        <end position="367"/>
    </location>
</feature>
<name>A0AAW0RAG1_9PEZI</name>
<dbReference type="EMBL" id="JAQQWP010000002">
    <property type="protein sequence ID" value="KAK8130738.1"/>
    <property type="molecule type" value="Genomic_DNA"/>
</dbReference>
<comment type="caution">
    <text evidence="3">The sequence shown here is derived from an EMBL/GenBank/DDBJ whole genome shotgun (WGS) entry which is preliminary data.</text>
</comment>
<evidence type="ECO:0000313" key="3">
    <source>
        <dbReference type="EMBL" id="KAK8130738.1"/>
    </source>
</evidence>
<gene>
    <name evidence="3" type="ORF">PG999_003118</name>
</gene>
<evidence type="ECO:0000256" key="1">
    <source>
        <dbReference type="SAM" id="MobiDB-lite"/>
    </source>
</evidence>
<organism evidence="3 4">
    <name type="scientific">Apiospora kogelbergensis</name>
    <dbReference type="NCBI Taxonomy" id="1337665"/>
    <lineage>
        <taxon>Eukaryota</taxon>
        <taxon>Fungi</taxon>
        <taxon>Dikarya</taxon>
        <taxon>Ascomycota</taxon>
        <taxon>Pezizomycotina</taxon>
        <taxon>Sordariomycetes</taxon>
        <taxon>Xylariomycetidae</taxon>
        <taxon>Amphisphaeriales</taxon>
        <taxon>Apiosporaceae</taxon>
        <taxon>Apiospora</taxon>
    </lineage>
</organism>
<evidence type="ECO:0000256" key="2">
    <source>
        <dbReference type="SAM" id="SignalP"/>
    </source>
</evidence>
<dbReference type="AlphaFoldDB" id="A0AAW0RAG1"/>
<protein>
    <submittedName>
        <fullName evidence="3">Uncharacterized protein</fullName>
    </submittedName>
</protein>
<keyword evidence="4" id="KW-1185">Reference proteome</keyword>
<feature type="signal peptide" evidence="2">
    <location>
        <begin position="1"/>
        <end position="16"/>
    </location>
</feature>
<reference evidence="3 4" key="1">
    <citation type="submission" date="2023-01" db="EMBL/GenBank/DDBJ databases">
        <title>Analysis of 21 Apiospora genomes using comparative genomics revels a genus with tremendous synthesis potential of carbohydrate active enzymes and secondary metabolites.</title>
        <authorList>
            <person name="Sorensen T."/>
        </authorList>
    </citation>
    <scope>NUCLEOTIDE SEQUENCE [LARGE SCALE GENOMIC DNA]</scope>
    <source>
        <strain evidence="3 4">CBS 117206</strain>
    </source>
</reference>
<proteinExistence type="predicted"/>
<sequence length="367" mass="37263">MKYLVALSILAGSLAAADNQEPAPLDANGNVFPGVWVQLAETSYYCYADNCARAVTGTRTAADMPAQSVRRADCSSYMTTTVTPAVVTTITTTTVTTTSAPYQKRDVVVAAAPTVTPTAQPVQIRAPATIPTYASFCTEVFPGATPHYSSACNCWSITATTTTLPTSTVTQTATATYTAPIQYGCAGGGKCGSYAVSGSCNNGNLGCLCVTTVEGQFACVRDGYCGTPSNPYCAKDADCHPGQVCAAQTCCSSSQGFCMSYTDRGYCPNPNSARAIFAKRRAAAYDAPRAGAGDPEGVAVAAAAAPPPPGKSTSTMCGGGPCKPPTVTKPPLVAREKEQLGAVAAAPPSPSTSTMCGGGPCHPPATG</sequence>